<comment type="subcellular location">
    <subcellularLocation>
        <location evidence="6">Nucleus</location>
    </subcellularLocation>
</comment>
<dbReference type="GO" id="GO:0005634">
    <property type="term" value="C:nucleus"/>
    <property type="evidence" value="ECO:0007669"/>
    <property type="project" value="UniProtKB-SubCell"/>
</dbReference>
<evidence type="ECO:0000256" key="2">
    <source>
        <dbReference type="ARBA" id="ARBA00022723"/>
    </source>
</evidence>
<evidence type="ECO:0000256" key="1">
    <source>
        <dbReference type="ARBA" id="ARBA00005889"/>
    </source>
</evidence>
<dbReference type="Pfam" id="PF04434">
    <property type="entry name" value="SWIM"/>
    <property type="match status" value="1"/>
</dbReference>
<name>A0A392PNJ3_9FABA</name>
<keyword evidence="2 6" id="KW-0479">Metal-binding</keyword>
<evidence type="ECO:0000313" key="8">
    <source>
        <dbReference type="EMBL" id="MCI13673.1"/>
    </source>
</evidence>
<reference evidence="8 9" key="1">
    <citation type="journal article" date="2018" name="Front. Plant Sci.">
        <title>Red Clover (Trifolium pratense) and Zigzag Clover (T. medium) - A Picture of Genomic Similarities and Differences.</title>
        <authorList>
            <person name="Dluhosova J."/>
            <person name="Istvanek J."/>
            <person name="Nedelnik J."/>
            <person name="Repkova J."/>
        </authorList>
    </citation>
    <scope>NUCLEOTIDE SEQUENCE [LARGE SCALE GENOMIC DNA]</scope>
    <source>
        <strain evidence="9">cv. 10/8</strain>
        <tissue evidence="8">Leaf</tissue>
    </source>
</reference>
<dbReference type="InterPro" id="IPR007527">
    <property type="entry name" value="Znf_SWIM"/>
</dbReference>
<dbReference type="PANTHER" id="PTHR31669">
    <property type="entry name" value="PROTEIN FAR1-RELATED SEQUENCE 10-RELATED"/>
    <property type="match status" value="1"/>
</dbReference>
<keyword evidence="6" id="KW-0539">Nucleus</keyword>
<keyword evidence="9" id="KW-1185">Reference proteome</keyword>
<accession>A0A392PNJ3</accession>
<feature type="domain" description="SWIM-type" evidence="7">
    <location>
        <begin position="71"/>
        <end position="107"/>
    </location>
</feature>
<dbReference type="SMART" id="SM00575">
    <property type="entry name" value="ZnF_PMZ"/>
    <property type="match status" value="1"/>
</dbReference>
<dbReference type="GO" id="GO:0008270">
    <property type="term" value="F:zinc ion binding"/>
    <property type="evidence" value="ECO:0007669"/>
    <property type="project" value="UniProtKB-UniRule"/>
</dbReference>
<keyword evidence="4 6" id="KW-0862">Zinc</keyword>
<dbReference type="PANTHER" id="PTHR31669:SF251">
    <property type="entry name" value="PROTEIN FAR1-RELATED SEQUENCE"/>
    <property type="match status" value="1"/>
</dbReference>
<evidence type="ECO:0000313" key="9">
    <source>
        <dbReference type="Proteomes" id="UP000265520"/>
    </source>
</evidence>
<dbReference type="AlphaFoldDB" id="A0A392PNJ3"/>
<dbReference type="InterPro" id="IPR006564">
    <property type="entry name" value="Znf_PMZ"/>
</dbReference>
<proteinExistence type="inferred from homology"/>
<evidence type="ECO:0000256" key="5">
    <source>
        <dbReference type="PROSITE-ProRule" id="PRU00325"/>
    </source>
</evidence>
<comment type="function">
    <text evidence="6">Putative transcription activator involved in regulating light control of development.</text>
</comment>
<comment type="caution">
    <text evidence="8">The sequence shown here is derived from an EMBL/GenBank/DDBJ whole genome shotgun (WGS) entry which is preliminary data.</text>
</comment>
<evidence type="ECO:0000256" key="3">
    <source>
        <dbReference type="ARBA" id="ARBA00022771"/>
    </source>
</evidence>
<comment type="similarity">
    <text evidence="1 6">Belongs to the FHY3/FAR1 family.</text>
</comment>
<evidence type="ECO:0000259" key="7">
    <source>
        <dbReference type="PROSITE" id="PS50966"/>
    </source>
</evidence>
<feature type="non-terminal residue" evidence="8">
    <location>
        <position position="197"/>
    </location>
</feature>
<dbReference type="PROSITE" id="PS50966">
    <property type="entry name" value="ZF_SWIM"/>
    <property type="match status" value="1"/>
</dbReference>
<protein>
    <recommendedName>
        <fullName evidence="6">Protein FAR1-RELATED SEQUENCE</fullName>
    </recommendedName>
</protein>
<dbReference type="Proteomes" id="UP000265520">
    <property type="component" value="Unassembled WGS sequence"/>
</dbReference>
<sequence>MVADFKSKFSEPVLTTQLRVIESDAAKIYTAEIFKEVKDEIMKAGELIVKHKKEHGDTKLYTLTKFCKDMYERKVVFEGSTLQCSCRLFDSRGIPCSHIFYVMKEEHVDHIPRSLVLKRLTKDAKLEYLNMDSNGTADSNMVEMARFGAYCSAFTTFCKEASKKNGVYGKIMDDIMNLQKTYCTNDDPIIGTQNSVV</sequence>
<evidence type="ECO:0000256" key="6">
    <source>
        <dbReference type="RuleBase" id="RU367018"/>
    </source>
</evidence>
<keyword evidence="3 5" id="KW-0863">Zinc-finger</keyword>
<organism evidence="8 9">
    <name type="scientific">Trifolium medium</name>
    <dbReference type="NCBI Taxonomy" id="97028"/>
    <lineage>
        <taxon>Eukaryota</taxon>
        <taxon>Viridiplantae</taxon>
        <taxon>Streptophyta</taxon>
        <taxon>Embryophyta</taxon>
        <taxon>Tracheophyta</taxon>
        <taxon>Spermatophyta</taxon>
        <taxon>Magnoliopsida</taxon>
        <taxon>eudicotyledons</taxon>
        <taxon>Gunneridae</taxon>
        <taxon>Pentapetalae</taxon>
        <taxon>rosids</taxon>
        <taxon>fabids</taxon>
        <taxon>Fabales</taxon>
        <taxon>Fabaceae</taxon>
        <taxon>Papilionoideae</taxon>
        <taxon>50 kb inversion clade</taxon>
        <taxon>NPAAA clade</taxon>
        <taxon>Hologalegina</taxon>
        <taxon>IRL clade</taxon>
        <taxon>Trifolieae</taxon>
        <taxon>Trifolium</taxon>
    </lineage>
</organism>
<dbReference type="GO" id="GO:0006355">
    <property type="term" value="P:regulation of DNA-templated transcription"/>
    <property type="evidence" value="ECO:0007669"/>
    <property type="project" value="UniProtKB-UniRule"/>
</dbReference>
<evidence type="ECO:0000256" key="4">
    <source>
        <dbReference type="ARBA" id="ARBA00022833"/>
    </source>
</evidence>
<dbReference type="EMBL" id="LXQA010089182">
    <property type="protein sequence ID" value="MCI13673.1"/>
    <property type="molecule type" value="Genomic_DNA"/>
</dbReference>
<dbReference type="InterPro" id="IPR031052">
    <property type="entry name" value="FHY3/FAR1"/>
</dbReference>